<accession>W4JWZ0</accession>
<feature type="region of interest" description="Disordered" evidence="1">
    <location>
        <begin position="214"/>
        <end position="237"/>
    </location>
</feature>
<dbReference type="GO" id="GO:0006338">
    <property type="term" value="P:chromatin remodeling"/>
    <property type="evidence" value="ECO:0007669"/>
    <property type="project" value="UniProtKB-ARBA"/>
</dbReference>
<reference evidence="3 4" key="1">
    <citation type="journal article" date="2012" name="New Phytol.">
        <title>Insight into trade-off between wood decay and parasitism from the genome of a fungal forest pathogen.</title>
        <authorList>
            <person name="Olson A."/>
            <person name="Aerts A."/>
            <person name="Asiegbu F."/>
            <person name="Belbahri L."/>
            <person name="Bouzid O."/>
            <person name="Broberg A."/>
            <person name="Canback B."/>
            <person name="Coutinho P.M."/>
            <person name="Cullen D."/>
            <person name="Dalman K."/>
            <person name="Deflorio G."/>
            <person name="van Diepen L.T."/>
            <person name="Dunand C."/>
            <person name="Duplessis S."/>
            <person name="Durling M."/>
            <person name="Gonthier P."/>
            <person name="Grimwood J."/>
            <person name="Fossdal C.G."/>
            <person name="Hansson D."/>
            <person name="Henrissat B."/>
            <person name="Hietala A."/>
            <person name="Himmelstrand K."/>
            <person name="Hoffmeister D."/>
            <person name="Hogberg N."/>
            <person name="James T.Y."/>
            <person name="Karlsson M."/>
            <person name="Kohler A."/>
            <person name="Kues U."/>
            <person name="Lee Y.H."/>
            <person name="Lin Y.C."/>
            <person name="Lind M."/>
            <person name="Lindquist E."/>
            <person name="Lombard V."/>
            <person name="Lucas S."/>
            <person name="Lunden K."/>
            <person name="Morin E."/>
            <person name="Murat C."/>
            <person name="Park J."/>
            <person name="Raffaello T."/>
            <person name="Rouze P."/>
            <person name="Salamov A."/>
            <person name="Schmutz J."/>
            <person name="Solheim H."/>
            <person name="Stahlberg J."/>
            <person name="Velez H."/>
            <person name="de Vries R.P."/>
            <person name="Wiebenga A."/>
            <person name="Woodward S."/>
            <person name="Yakovlev I."/>
            <person name="Garbelotto M."/>
            <person name="Martin F."/>
            <person name="Grigoriev I.V."/>
            <person name="Stenlid J."/>
        </authorList>
    </citation>
    <scope>NUCLEOTIDE SEQUENCE [LARGE SCALE GENOMIC DNA]</scope>
    <source>
        <strain evidence="3 4">TC 32-1</strain>
    </source>
</reference>
<dbReference type="EMBL" id="KI925462">
    <property type="protein sequence ID" value="ETW77974.1"/>
    <property type="molecule type" value="Genomic_DNA"/>
</dbReference>
<dbReference type="PROSITE" id="PS50013">
    <property type="entry name" value="CHROMO_2"/>
    <property type="match status" value="1"/>
</dbReference>
<dbReference type="RefSeq" id="XP_009549983.1">
    <property type="nucleotide sequence ID" value="XM_009551688.1"/>
</dbReference>
<dbReference type="Proteomes" id="UP000030671">
    <property type="component" value="Unassembled WGS sequence"/>
</dbReference>
<dbReference type="GeneID" id="20673675"/>
<evidence type="ECO:0000313" key="3">
    <source>
        <dbReference type="EMBL" id="ETW77974.1"/>
    </source>
</evidence>
<dbReference type="Gene3D" id="2.40.50.40">
    <property type="match status" value="1"/>
</dbReference>
<organism evidence="3 4">
    <name type="scientific">Heterobasidion irregulare (strain TC 32-1)</name>
    <dbReference type="NCBI Taxonomy" id="747525"/>
    <lineage>
        <taxon>Eukaryota</taxon>
        <taxon>Fungi</taxon>
        <taxon>Dikarya</taxon>
        <taxon>Basidiomycota</taxon>
        <taxon>Agaricomycotina</taxon>
        <taxon>Agaricomycetes</taxon>
        <taxon>Russulales</taxon>
        <taxon>Bondarzewiaceae</taxon>
        <taxon>Heterobasidion</taxon>
        <taxon>Heterobasidion annosum species complex</taxon>
    </lineage>
</organism>
<evidence type="ECO:0000313" key="4">
    <source>
        <dbReference type="Proteomes" id="UP000030671"/>
    </source>
</evidence>
<dbReference type="InterPro" id="IPR000953">
    <property type="entry name" value="Chromo/chromo_shadow_dom"/>
</dbReference>
<dbReference type="KEGG" id="hir:HETIRDRAFT_420782"/>
<feature type="compositionally biased region" description="Basic and acidic residues" evidence="1">
    <location>
        <begin position="514"/>
        <end position="525"/>
    </location>
</feature>
<feature type="region of interest" description="Disordered" evidence="1">
    <location>
        <begin position="60"/>
        <end position="79"/>
    </location>
</feature>
<dbReference type="SUPFAM" id="SSF54160">
    <property type="entry name" value="Chromo domain-like"/>
    <property type="match status" value="1"/>
</dbReference>
<name>W4JWZ0_HETIT</name>
<sequence>MPGSPSHQKPQLAWSAPISHAYGSTHLTQQPTSSPARFAAAHHGHYAPPVPITSYPTPVPSQPHYHHIHRSDTRSPGVSPTMVTYEPFIRAVEIALHPMFETQNNATFVRVGEMEARISGQVNRLAKMIEQAHHAQLRTTDVVVGRLQRLEEMLGVPATGEEQYSSVWERLDAIDFEVSEILEKTEILHAPEFKRESVVQPEVGIDPISETNAVQNKGNRNRLSPSYPQSSKHRKTHQLPSVYADAATDPWPAVQSTPIVSNAQAGPSRPNRYDNMYRGTEASPVSSRGLSENRPDLFASVNVLDRVFNSRPNQIFHASSPFSDGRFSLEPLAPADWTAEANLPDLRRDINSEKQHSAHPKDDVLYETVNPSVFHSPLQPPLPLGSSLTPPEPAIKNLVPSTSSSRDSSVIRQLLSSDPDTITVDTQPPSVSLDTQLVNPSHPNQVKADELSSLPFSISPLLPQPYPGICTSPRRSESDLSSLTDSSDRSSLESEDEKQHPRSLTPALKLRLRIKPDSAAHEHTNKLVNTSSKRARSTAGGGDTTFASNRKRRKSRPPPKPRTAASRPAKRRRKSEAIASQKDISKGRSKNRRMARDSLLQGAWPERTQGDDAFHRACDQYVAPLELMMSSCLSLFCRCNHLDAICGIIGAVQALTMTVDKVGERSVILCVHPVWLILPRRKKLEGGGKCLRPDCSEPGEDEFFVERIIGRRPRQDKHDGFLWLVKWTGYDVTEAGWTPDENMGDNALLVQEFENAAQSENQSLENNTTVLLKEARDAGW</sequence>
<feature type="domain" description="Chromo" evidence="2">
    <location>
        <begin position="703"/>
        <end position="765"/>
    </location>
</feature>
<dbReference type="InterPro" id="IPR023780">
    <property type="entry name" value="Chromo_domain"/>
</dbReference>
<dbReference type="AlphaFoldDB" id="W4JWZ0"/>
<dbReference type="eggNOG" id="ENOG502SFR2">
    <property type="taxonomic scope" value="Eukaryota"/>
</dbReference>
<proteinExistence type="predicted"/>
<dbReference type="InterPro" id="IPR016197">
    <property type="entry name" value="Chromo-like_dom_sf"/>
</dbReference>
<feature type="compositionally biased region" description="Basic residues" evidence="1">
    <location>
        <begin position="549"/>
        <end position="559"/>
    </location>
</feature>
<evidence type="ECO:0000256" key="1">
    <source>
        <dbReference type="SAM" id="MobiDB-lite"/>
    </source>
</evidence>
<protein>
    <recommendedName>
        <fullName evidence="2">Chromo domain-containing protein</fullName>
    </recommendedName>
</protein>
<dbReference type="OrthoDB" id="436852at2759"/>
<dbReference type="HOGENOM" id="CLU_359045_0_0_1"/>
<feature type="region of interest" description="Disordered" evidence="1">
    <location>
        <begin position="465"/>
        <end position="595"/>
    </location>
</feature>
<dbReference type="Pfam" id="PF00385">
    <property type="entry name" value="Chromo"/>
    <property type="match status" value="1"/>
</dbReference>
<evidence type="ECO:0000259" key="2">
    <source>
        <dbReference type="PROSITE" id="PS50013"/>
    </source>
</evidence>
<dbReference type="InParanoid" id="W4JWZ0"/>
<keyword evidence="4" id="KW-1185">Reference proteome</keyword>
<feature type="compositionally biased region" description="Polar residues" evidence="1">
    <location>
        <begin position="214"/>
        <end position="230"/>
    </location>
</feature>
<feature type="compositionally biased region" description="Basic and acidic residues" evidence="1">
    <location>
        <begin position="486"/>
        <end position="500"/>
    </location>
</feature>
<dbReference type="SMART" id="SM00298">
    <property type="entry name" value="CHROMO"/>
    <property type="match status" value="1"/>
</dbReference>
<gene>
    <name evidence="3" type="ORF">HETIRDRAFT_420782</name>
</gene>
<feature type="region of interest" description="Disordered" evidence="1">
    <location>
        <begin position="376"/>
        <end position="410"/>
    </location>
</feature>